<accession>A0A922TBA1</accession>
<keyword evidence="2" id="KW-1185">Reference proteome</keyword>
<dbReference type="EMBL" id="JOKJ01000010">
    <property type="protein sequence ID" value="KEQ08240.1"/>
    <property type="molecule type" value="Genomic_DNA"/>
</dbReference>
<comment type="caution">
    <text evidence="1">The sequence shown here is derived from an EMBL/GenBank/DDBJ whole genome shotgun (WGS) entry which is preliminary data.</text>
</comment>
<name>A0A922TBA1_9HYPH</name>
<dbReference type="Proteomes" id="UP000052167">
    <property type="component" value="Unassembled WGS sequence"/>
</dbReference>
<protein>
    <submittedName>
        <fullName evidence="1">Phosphate ABC transporter substrate-binding protein</fullName>
    </submittedName>
</protein>
<proteinExistence type="predicted"/>
<organism evidence="1 2">
    <name type="scientific">Pseudorhizobium pelagicum</name>
    <dbReference type="NCBI Taxonomy" id="1509405"/>
    <lineage>
        <taxon>Bacteria</taxon>
        <taxon>Pseudomonadati</taxon>
        <taxon>Pseudomonadota</taxon>
        <taxon>Alphaproteobacteria</taxon>
        <taxon>Hyphomicrobiales</taxon>
        <taxon>Rhizobiaceae</taxon>
        <taxon>Rhizobium/Agrobacterium group</taxon>
        <taxon>Pseudorhizobium</taxon>
    </lineage>
</organism>
<dbReference type="RefSeq" id="WP_037168478.1">
    <property type="nucleotide sequence ID" value="NZ_JOKI01000024.1"/>
</dbReference>
<reference evidence="1 2" key="1">
    <citation type="submission" date="2014-06" db="EMBL/GenBank/DDBJ databases">
        <title>Rhizobium pelagicum/R2-400B4.</title>
        <authorList>
            <person name="Kimes N.E."/>
            <person name="Lopez-Perez M."/>
        </authorList>
    </citation>
    <scope>NUCLEOTIDE SEQUENCE [LARGE SCALE GENOMIC DNA]</scope>
    <source>
        <strain evidence="1 2">R2-400B4</strain>
    </source>
</reference>
<evidence type="ECO:0000313" key="1">
    <source>
        <dbReference type="EMBL" id="KEQ08240.1"/>
    </source>
</evidence>
<evidence type="ECO:0000313" key="2">
    <source>
        <dbReference type="Proteomes" id="UP000052167"/>
    </source>
</evidence>
<dbReference type="SUPFAM" id="SSF53850">
    <property type="entry name" value="Periplasmic binding protein-like II"/>
    <property type="match status" value="1"/>
</dbReference>
<gene>
    <name evidence="1" type="ORF">GV68_02760</name>
</gene>
<dbReference type="OrthoDB" id="8689594at2"/>
<sequence length="308" mass="33876">MAKRYPAAGPVTLTTLLADNASTKSLKAGRIGSDLIRFDYLDYPLVFDGFKPMVRKGRFDFGELAIVTYLQAHAFGKPLVLLPAVIGARFQHHCICYDGRRGTVKPSDLSGSRVAVRSYTQTTGVWVRGILQEEYGLDPAGVTWICFEDSHLQEFRDPANVVRADEGQTPLGMLLAGEVDAALLGSDMPGDPHLLPVIPEPKAAGLDWHRRTGVIPMNHMAVVHADLAAQRPDVVHELYRLLLESRDHDTPAGDGMQMRLFGMEALRPSLEAAVRFAFDQGVIPRPIEVDELFDETTRLLGALTPPRA</sequence>
<dbReference type="Gene3D" id="3.40.190.10">
    <property type="entry name" value="Periplasmic binding protein-like II"/>
    <property type="match status" value="1"/>
</dbReference>
<dbReference type="AlphaFoldDB" id="A0A922TBA1"/>